<organism evidence="10 11">
    <name type="scientific">Pseudarthrobacter phenanthrenivorans</name>
    <name type="common">Arthrobacter phenanthrenivorans</name>
    <dbReference type="NCBI Taxonomy" id="361575"/>
    <lineage>
        <taxon>Bacteria</taxon>
        <taxon>Bacillati</taxon>
        <taxon>Actinomycetota</taxon>
        <taxon>Actinomycetes</taxon>
        <taxon>Micrococcales</taxon>
        <taxon>Micrococcaceae</taxon>
        <taxon>Pseudarthrobacter</taxon>
    </lineage>
</organism>
<evidence type="ECO:0000256" key="3">
    <source>
        <dbReference type="ARBA" id="ARBA00022692"/>
    </source>
</evidence>
<dbReference type="CDD" id="cd13123">
    <property type="entry name" value="MATE_MurJ_like"/>
    <property type="match status" value="1"/>
</dbReference>
<keyword evidence="2" id="KW-1003">Cell membrane</keyword>
<feature type="transmembrane region" description="Helical" evidence="9">
    <location>
        <begin position="338"/>
        <end position="356"/>
    </location>
</feature>
<feature type="region of interest" description="Disordered" evidence="8">
    <location>
        <begin position="590"/>
        <end position="643"/>
    </location>
</feature>
<keyword evidence="7 9" id="KW-0472">Membrane</keyword>
<evidence type="ECO:0000256" key="5">
    <source>
        <dbReference type="ARBA" id="ARBA00022984"/>
    </source>
</evidence>
<keyword evidence="6 9" id="KW-1133">Transmembrane helix</keyword>
<dbReference type="NCBIfam" id="TIGR01695">
    <property type="entry name" value="murJ_mviN"/>
    <property type="match status" value="1"/>
</dbReference>
<dbReference type="EMBL" id="RBNH01000012">
    <property type="protein sequence ID" value="RKO22573.1"/>
    <property type="molecule type" value="Genomic_DNA"/>
</dbReference>
<evidence type="ECO:0000313" key="11">
    <source>
        <dbReference type="Proteomes" id="UP000273159"/>
    </source>
</evidence>
<dbReference type="AlphaFoldDB" id="A0A3B0FI27"/>
<gene>
    <name evidence="10" type="primary">murJ</name>
    <name evidence="10" type="ORF">D7Z96_13470</name>
</gene>
<sequence length="734" mass="78089">MSATNFPSDKAGRPGDAGDAVPDGVPPEPAVTEGTPGAVAASETRSSAIMAAGTLVSRFLGFGKTWMLGTALGLGSTVNDTFINANNLPNLIFLLVAGGVFNAVLVPQIIKASKAPDRGADYISRLLTLAVLLLLGLTALVTLAAPWVIELTTQGYTPTQKALAVTFAFWCLPQIFFYGLYALLTQVLNANGAFGPAMWAPILNNIVAIAGLGMFIWIFGANEVNPHTLDNWGDTQTLLVAGFSTIGVVSQTAILMIPVIRLRLGLRPRFGWRGVGLGQAARLSVWTLLTAAVGQLAFLYVMRIATIPGAERIRLQQAGDPAANMLPGNAVLEVASQLYLLPHSIIALSLATVLFNRMTRASQDGNRDELRDALSHGLRTMAVATVFGALALFALAGPLGMFFSGGLRQDGVMLAQTLTILALSTPFMSANFMMSRVFYANEDARTPFYIQLLLAFVYVAGAFAIQFLPVTQIIYAIAVLYMVGNILSVVISAYFLRRLLGHLDGARIANSYIRMGYAALGSAIAAAGALWLMGSYNPNGFAWQNRITALVTVIVVGPVMLAVYFLLLKLFRVAELRDLLRPLLGRLGRGGPPAPSAEGGTPASDSPDGAPSEGTPGAASGTAFGERRRPAPERATTSVDTGLIPRISGEFDAVSFRAGPAPERDVPEHATRRRQLRDGGATDSSDGGYLPGEDQPSTARGGFLRDQIPLPGRRTFQGKAGENPYFKRRRPRKK</sequence>
<protein>
    <submittedName>
        <fullName evidence="10">Murein biosynthesis integral membrane protein MurJ</fullName>
    </submittedName>
</protein>
<keyword evidence="4" id="KW-0133">Cell shape</keyword>
<dbReference type="GO" id="GO:0005886">
    <property type="term" value="C:plasma membrane"/>
    <property type="evidence" value="ECO:0007669"/>
    <property type="project" value="UniProtKB-SubCell"/>
</dbReference>
<dbReference type="GO" id="GO:0008360">
    <property type="term" value="P:regulation of cell shape"/>
    <property type="evidence" value="ECO:0007669"/>
    <property type="project" value="UniProtKB-KW"/>
</dbReference>
<dbReference type="PRINTS" id="PR01806">
    <property type="entry name" value="VIRFACTRMVIN"/>
</dbReference>
<feature type="transmembrane region" description="Helical" evidence="9">
    <location>
        <begin position="517"/>
        <end position="534"/>
    </location>
</feature>
<feature type="transmembrane region" description="Helical" evidence="9">
    <location>
        <begin position="377"/>
        <end position="401"/>
    </location>
</feature>
<feature type="region of interest" description="Disordered" evidence="8">
    <location>
        <begin position="657"/>
        <end position="734"/>
    </location>
</feature>
<proteinExistence type="predicted"/>
<name>A0A3B0FI27_PSEPS</name>
<dbReference type="Pfam" id="PF03023">
    <property type="entry name" value="MurJ"/>
    <property type="match status" value="1"/>
</dbReference>
<feature type="transmembrane region" description="Helical" evidence="9">
    <location>
        <begin position="239"/>
        <end position="262"/>
    </location>
</feature>
<dbReference type="RefSeq" id="WP_120692837.1">
    <property type="nucleotide sequence ID" value="NZ_RBNH01000012.1"/>
</dbReference>
<evidence type="ECO:0000256" key="7">
    <source>
        <dbReference type="ARBA" id="ARBA00023136"/>
    </source>
</evidence>
<feature type="transmembrane region" description="Helical" evidence="9">
    <location>
        <begin position="283"/>
        <end position="302"/>
    </location>
</feature>
<dbReference type="InterPro" id="IPR051050">
    <property type="entry name" value="Lipid_II_flippase_MurJ/MviN"/>
</dbReference>
<feature type="transmembrane region" description="Helical" evidence="9">
    <location>
        <begin position="91"/>
        <end position="110"/>
    </location>
</feature>
<feature type="transmembrane region" description="Helical" evidence="9">
    <location>
        <begin position="473"/>
        <end position="496"/>
    </location>
</feature>
<evidence type="ECO:0000256" key="2">
    <source>
        <dbReference type="ARBA" id="ARBA00022475"/>
    </source>
</evidence>
<dbReference type="GO" id="GO:0009252">
    <property type="term" value="P:peptidoglycan biosynthetic process"/>
    <property type="evidence" value="ECO:0007669"/>
    <property type="project" value="UniProtKB-KW"/>
</dbReference>
<evidence type="ECO:0000256" key="6">
    <source>
        <dbReference type="ARBA" id="ARBA00022989"/>
    </source>
</evidence>
<dbReference type="PANTHER" id="PTHR47019">
    <property type="entry name" value="LIPID II FLIPPASE MURJ"/>
    <property type="match status" value="1"/>
</dbReference>
<accession>A0A3B0FI27</accession>
<dbReference type="GO" id="GO:0015648">
    <property type="term" value="F:lipid-linked peptidoglycan transporter activity"/>
    <property type="evidence" value="ECO:0007669"/>
    <property type="project" value="TreeGrafter"/>
</dbReference>
<dbReference type="Proteomes" id="UP000273159">
    <property type="component" value="Unassembled WGS sequence"/>
</dbReference>
<evidence type="ECO:0000313" key="10">
    <source>
        <dbReference type="EMBL" id="RKO22573.1"/>
    </source>
</evidence>
<feature type="transmembrane region" description="Helical" evidence="9">
    <location>
        <begin position="546"/>
        <end position="567"/>
    </location>
</feature>
<feature type="transmembrane region" description="Helical" evidence="9">
    <location>
        <begin position="122"/>
        <end position="149"/>
    </location>
</feature>
<comment type="caution">
    <text evidence="10">The sequence shown here is derived from an EMBL/GenBank/DDBJ whole genome shotgun (WGS) entry which is preliminary data.</text>
</comment>
<evidence type="ECO:0000256" key="9">
    <source>
        <dbReference type="SAM" id="Phobius"/>
    </source>
</evidence>
<dbReference type="InterPro" id="IPR004268">
    <property type="entry name" value="MurJ"/>
</dbReference>
<comment type="subcellular location">
    <subcellularLocation>
        <location evidence="1">Cell membrane</location>
        <topology evidence="1">Multi-pass membrane protein</topology>
    </subcellularLocation>
</comment>
<dbReference type="GO" id="GO:0034204">
    <property type="term" value="P:lipid translocation"/>
    <property type="evidence" value="ECO:0007669"/>
    <property type="project" value="TreeGrafter"/>
</dbReference>
<dbReference type="PANTHER" id="PTHR47019:SF1">
    <property type="entry name" value="LIPID II FLIPPASE MURJ"/>
    <property type="match status" value="1"/>
</dbReference>
<keyword evidence="3 9" id="KW-0812">Transmembrane</keyword>
<feature type="transmembrane region" description="Helical" evidence="9">
    <location>
        <begin position="196"/>
        <end position="219"/>
    </location>
</feature>
<evidence type="ECO:0000256" key="8">
    <source>
        <dbReference type="SAM" id="MobiDB-lite"/>
    </source>
</evidence>
<reference evidence="11" key="2">
    <citation type="submission" date="2018-10" db="EMBL/GenBank/DDBJ databases">
        <authorList>
            <person name="Wang Y."/>
            <person name="Wang J."/>
            <person name="Yang X."/>
            <person name="Wang Z."/>
            <person name="Huang Y."/>
        </authorList>
    </citation>
    <scope>NUCLEOTIDE SEQUENCE [LARGE SCALE GENOMIC DNA]</scope>
    <source>
        <strain evidence="11">J015</strain>
    </source>
</reference>
<feature type="transmembrane region" description="Helical" evidence="9">
    <location>
        <begin position="413"/>
        <end position="434"/>
    </location>
</feature>
<feature type="transmembrane region" description="Helical" evidence="9">
    <location>
        <begin position="161"/>
        <end position="184"/>
    </location>
</feature>
<reference evidence="10 11" key="1">
    <citation type="submission" date="2018-10" db="EMBL/GenBank/DDBJ databases">
        <title>Genome-guide identification and characterization of bacteria that degrade polycyclic aromatic hydrocarbons and resist hexavalent chromium simultaneously.</title>
        <authorList>
            <person name="Feng H."/>
        </authorList>
    </citation>
    <scope>NUCLEOTIDE SEQUENCE [LARGE SCALE GENOMIC DNA]</scope>
    <source>
        <strain evidence="10 11">J015</strain>
    </source>
</reference>
<feature type="transmembrane region" description="Helical" evidence="9">
    <location>
        <begin position="446"/>
        <end position="467"/>
    </location>
</feature>
<evidence type="ECO:0000256" key="4">
    <source>
        <dbReference type="ARBA" id="ARBA00022960"/>
    </source>
</evidence>
<keyword evidence="5" id="KW-0573">Peptidoglycan synthesis</keyword>
<feature type="region of interest" description="Disordered" evidence="8">
    <location>
        <begin position="1"/>
        <end position="37"/>
    </location>
</feature>
<evidence type="ECO:0000256" key="1">
    <source>
        <dbReference type="ARBA" id="ARBA00004651"/>
    </source>
</evidence>